<dbReference type="PANTHER" id="PTHR30572">
    <property type="entry name" value="MEMBRANE COMPONENT OF TRANSPORTER-RELATED"/>
    <property type="match status" value="1"/>
</dbReference>
<dbReference type="InterPro" id="IPR025857">
    <property type="entry name" value="MacB_PCD"/>
</dbReference>
<feature type="transmembrane region" description="Helical" evidence="7">
    <location>
        <begin position="379"/>
        <end position="400"/>
    </location>
</feature>
<dbReference type="InterPro" id="IPR050250">
    <property type="entry name" value="Macrolide_Exporter_MacB"/>
</dbReference>
<name>A0A0C3M834_9PORP</name>
<evidence type="ECO:0008006" key="14">
    <source>
        <dbReference type="Google" id="ProtNLM"/>
    </source>
</evidence>
<evidence type="ECO:0000259" key="9">
    <source>
        <dbReference type="Pfam" id="PF12704"/>
    </source>
</evidence>
<reference evidence="11 13" key="1">
    <citation type="submission" date="2014-07" db="EMBL/GenBank/DDBJ databases">
        <title>Porphyromonadaceae bacterium OUH 308042 = ATCC BAA-2681 = DSM 28342 draft genome.</title>
        <authorList>
            <person name="Sydenham T.V."/>
            <person name="Hasman H."/>
            <person name="Justensen U.S."/>
        </authorList>
    </citation>
    <scope>NUCLEOTIDE SEQUENCE [LARGE SCALE GENOMIC DNA]</scope>
    <source>
        <strain evidence="11 13">OUH 308042</strain>
    </source>
</reference>
<gene>
    <name evidence="11" type="ORF">BA92_14800</name>
    <name evidence="10" type="ORF">IE90_14775</name>
</gene>
<dbReference type="GO" id="GO:0022857">
    <property type="term" value="F:transmembrane transporter activity"/>
    <property type="evidence" value="ECO:0007669"/>
    <property type="project" value="TreeGrafter"/>
</dbReference>
<feature type="transmembrane region" description="Helical" evidence="7">
    <location>
        <begin position="337"/>
        <end position="359"/>
    </location>
</feature>
<organism evidence="11 13">
    <name type="scientific">Sanguibacteroides justesenii</name>
    <dbReference type="NCBI Taxonomy" id="1547597"/>
    <lineage>
        <taxon>Bacteria</taxon>
        <taxon>Pseudomonadati</taxon>
        <taxon>Bacteroidota</taxon>
        <taxon>Bacteroidia</taxon>
        <taxon>Bacteroidales</taxon>
        <taxon>Porphyromonadaceae</taxon>
        <taxon>Sanguibacteroides</taxon>
    </lineage>
</organism>
<accession>A0A0C3M834</accession>
<evidence type="ECO:0000256" key="3">
    <source>
        <dbReference type="ARBA" id="ARBA00022692"/>
    </source>
</evidence>
<dbReference type="AlphaFoldDB" id="A0A0C3M834"/>
<feature type="domain" description="ABC3 transporter permease C-terminal" evidence="8">
    <location>
        <begin position="671"/>
        <end position="784"/>
    </location>
</feature>
<evidence type="ECO:0000256" key="5">
    <source>
        <dbReference type="ARBA" id="ARBA00023136"/>
    </source>
</evidence>
<evidence type="ECO:0000256" key="7">
    <source>
        <dbReference type="SAM" id="Phobius"/>
    </source>
</evidence>
<feature type="transmembrane region" description="Helical" evidence="7">
    <location>
        <begin position="16"/>
        <end position="36"/>
    </location>
</feature>
<dbReference type="Proteomes" id="UP000031980">
    <property type="component" value="Unassembled WGS sequence"/>
</dbReference>
<feature type="transmembrane region" description="Helical" evidence="7">
    <location>
        <begin position="724"/>
        <end position="743"/>
    </location>
</feature>
<reference evidence="10 12" key="2">
    <citation type="submission" date="2014-07" db="EMBL/GenBank/DDBJ databases">
        <title>Porphyromonadaceae bacterium OUH 334697 = ATCC BAA-2682 = DSM 28341 draft genome.</title>
        <authorList>
            <person name="Sydenham T.V."/>
            <person name="Hasman H."/>
            <person name="Justesen U.S."/>
        </authorList>
    </citation>
    <scope>NUCLEOTIDE SEQUENCE [LARGE SCALE GENOMIC DNA]</scope>
    <source>
        <strain evidence="10 12">OUH 334697</strain>
    </source>
</reference>
<feature type="transmembrane region" description="Helical" evidence="7">
    <location>
        <begin position="421"/>
        <end position="445"/>
    </location>
</feature>
<keyword evidence="2" id="KW-1003">Cell membrane</keyword>
<keyword evidence="4 7" id="KW-1133">Transmembrane helix</keyword>
<dbReference type="PANTHER" id="PTHR30572:SF4">
    <property type="entry name" value="ABC TRANSPORTER PERMEASE YTRF"/>
    <property type="match status" value="1"/>
</dbReference>
<dbReference type="EMBL" id="JPIT01000039">
    <property type="protein sequence ID" value="KIO42542.1"/>
    <property type="molecule type" value="Genomic_DNA"/>
</dbReference>
<comment type="caution">
    <text evidence="11">The sequence shown here is derived from an EMBL/GenBank/DDBJ whole genome shotgun (WGS) entry which is preliminary data.</text>
</comment>
<evidence type="ECO:0000256" key="4">
    <source>
        <dbReference type="ARBA" id="ARBA00022989"/>
    </source>
</evidence>
<dbReference type="Proteomes" id="UP000031937">
    <property type="component" value="Unassembled WGS sequence"/>
</dbReference>
<evidence type="ECO:0000259" key="8">
    <source>
        <dbReference type="Pfam" id="PF02687"/>
    </source>
</evidence>
<evidence type="ECO:0000256" key="1">
    <source>
        <dbReference type="ARBA" id="ARBA00004651"/>
    </source>
</evidence>
<dbReference type="Pfam" id="PF12704">
    <property type="entry name" value="MacB_PCD"/>
    <property type="match status" value="1"/>
</dbReference>
<dbReference type="RefSeq" id="WP_041504588.1">
    <property type="nucleotide sequence ID" value="NZ_JPIT01000039.1"/>
</dbReference>
<feature type="transmembrane region" description="Helical" evidence="7">
    <location>
        <begin position="755"/>
        <end position="774"/>
    </location>
</feature>
<evidence type="ECO:0000313" key="12">
    <source>
        <dbReference type="Proteomes" id="UP000031937"/>
    </source>
</evidence>
<evidence type="ECO:0000313" key="13">
    <source>
        <dbReference type="Proteomes" id="UP000031980"/>
    </source>
</evidence>
<evidence type="ECO:0000256" key="6">
    <source>
        <dbReference type="ARBA" id="ARBA00038076"/>
    </source>
</evidence>
<evidence type="ECO:0000256" key="2">
    <source>
        <dbReference type="ARBA" id="ARBA00022475"/>
    </source>
</evidence>
<dbReference type="Pfam" id="PF02687">
    <property type="entry name" value="FtsX"/>
    <property type="match status" value="1"/>
</dbReference>
<feature type="transmembrane region" description="Helical" evidence="7">
    <location>
        <begin position="668"/>
        <end position="692"/>
    </location>
</feature>
<comment type="subcellular location">
    <subcellularLocation>
        <location evidence="1">Cell membrane</location>
        <topology evidence="1">Multi-pass membrane protein</topology>
    </subcellularLocation>
</comment>
<sequence length="791" mass="89999">MNQLKFIFRKLLRNKSYTLINLSGLAIAFTAALLIFKHISREWESDRFYPGTKKIYRVTHNDQNSPQWSGRTYGIIGPYAKKEIPGIENYVRCFFPQSLGIQPEGDTEIFLESACMYADLSLFDLFHFPILTGDAHIPDVSNWAILSSRKAEQYFGTQNPIGRIIRAKYTYREDSGKEFQIIAVMDNLPPTSSIQADIILSPVHEKDIFERWGVIGTHLFLQLDDQADPAEIEKAIPLLTAKHFPAGTLGNEAFKLQPFREIYFHSGHIVPDNMLRGSWLFTLLLCGITLLILFLAASNYIMIKTAQFQQKEIAGFALQKCFGAGSNTFKRQLSVEIGLQILIAFGIAIGAGNLLHPVINRILSPHHPYAFTFTGKETILFLLIIAIAAGMIGSFLFFYIRNRLERNGLYRSLRSAPPHSSLKQVLTITQMAIFCALLFSSTVIYSQMDYIKNKNLGYSTQNTLHFLIPNRIGLCKEELLRNPDIVTVSNGESLPISPSFYIDLYPENKPDHQIKIQTLIGDKDYLSIYRIKLSEGRMPQELSTEYDPDNPNSYYGEVIVNKALVQTLNLHSPQDAIINLYDTRVKIVGITENFHFNPLYQPIQPVVIYNGLYMRSMNLIVRYQPGKRQEVIDYIKQVYTRIYPGTLFSYHEYADSDFYDKDIATVKIITIFTIIAILIGGMGIFSFSTFVAKTKRKEIALRKINGASESRITRELNRNFMKKTLTACTLSIPIAYILSNKWLEGFAYKTEISGWIFIFVPGIVALIVLGVTTWQIRKAARTNPVEVLKNE</sequence>
<feature type="transmembrane region" description="Helical" evidence="7">
    <location>
        <begin position="279"/>
        <end position="301"/>
    </location>
</feature>
<keyword evidence="5 7" id="KW-0472">Membrane</keyword>
<dbReference type="GO" id="GO:0005886">
    <property type="term" value="C:plasma membrane"/>
    <property type="evidence" value="ECO:0007669"/>
    <property type="project" value="UniProtKB-SubCell"/>
</dbReference>
<feature type="domain" description="MacB-like periplasmic core" evidence="9">
    <location>
        <begin position="18"/>
        <end position="236"/>
    </location>
</feature>
<proteinExistence type="inferred from homology"/>
<dbReference type="EMBL" id="JPIU01000051">
    <property type="protein sequence ID" value="KIO42628.1"/>
    <property type="molecule type" value="Genomic_DNA"/>
</dbReference>
<keyword evidence="13" id="KW-1185">Reference proteome</keyword>
<keyword evidence="3 7" id="KW-0812">Transmembrane</keyword>
<comment type="similarity">
    <text evidence="6">Belongs to the ABC-4 integral membrane protein family.</text>
</comment>
<protein>
    <recommendedName>
        <fullName evidence="14">ABC transporter permease</fullName>
    </recommendedName>
</protein>
<evidence type="ECO:0000313" key="10">
    <source>
        <dbReference type="EMBL" id="KIO42542.1"/>
    </source>
</evidence>
<dbReference type="InterPro" id="IPR003838">
    <property type="entry name" value="ABC3_permease_C"/>
</dbReference>
<evidence type="ECO:0000313" key="11">
    <source>
        <dbReference type="EMBL" id="KIO42628.1"/>
    </source>
</evidence>